<dbReference type="Proteomes" id="UP001152321">
    <property type="component" value="Unassembled WGS sequence"/>
</dbReference>
<sequence length="277" mass="31131">MKEIRLISLAVSILMFGILAHAGSMFDRKTTAGKYLFETLLDQGVPREPLDQTFRLFDYNSGRIPNTTYAVIIDHSLPSTMKRLYLMNFNTGVVERFYVAHGINSGVIETRNFSNLQDSWKSSIGFYYAKGTYMSQKNGLSLYLDGIDRSNNNARLRNIVLHGAKYVSDEFIRQNGRLGWSEGCPAVSLEALPYLVNLLQNGSIIFSYHKDLLQASKQYPTEQSLDGDEVVPPGTNTSRTPGEGGGQQQAPEYFQLPDIQFSGFQFPETPQLRVPTF</sequence>
<comment type="caution">
    <text evidence="2">The sequence shown here is derived from an EMBL/GenBank/DDBJ whole genome shotgun (WGS) entry which is preliminary data.</text>
</comment>
<feature type="region of interest" description="Disordered" evidence="1">
    <location>
        <begin position="221"/>
        <end position="252"/>
    </location>
</feature>
<evidence type="ECO:0000256" key="1">
    <source>
        <dbReference type="SAM" id="MobiDB-lite"/>
    </source>
</evidence>
<dbReference type="PANTHER" id="PTHR38477:SF1">
    <property type="entry name" value="MUREIN L,D-TRANSPEPTIDASE CATALYTIC DOMAIN FAMILY PROTEIN"/>
    <property type="match status" value="1"/>
</dbReference>
<dbReference type="EMBL" id="JANRMI010000001">
    <property type="protein sequence ID" value="MDG0815631.1"/>
    <property type="molecule type" value="Genomic_DNA"/>
</dbReference>
<accession>A0ABT6DFM0</accession>
<evidence type="ECO:0000313" key="2">
    <source>
        <dbReference type="EMBL" id="MDG0815631.1"/>
    </source>
</evidence>
<reference evidence="2" key="1">
    <citation type="submission" date="2022-08" db="EMBL/GenBank/DDBJ databases">
        <title>Novel Bdellovibrio Species Isolated from Svalbard: Designation Bdellovibrio svalbardensis.</title>
        <authorList>
            <person name="Mitchell R.J."/>
            <person name="Choi S.Y."/>
        </authorList>
    </citation>
    <scope>NUCLEOTIDE SEQUENCE</scope>
    <source>
        <strain evidence="2">PAP01</strain>
    </source>
</reference>
<dbReference type="PANTHER" id="PTHR38477">
    <property type="entry name" value="HYPOTHETICAL EXPORTED PROTEIN"/>
    <property type="match status" value="1"/>
</dbReference>
<dbReference type="RefSeq" id="WP_277577105.1">
    <property type="nucleotide sequence ID" value="NZ_JANRMI010000001.1"/>
</dbReference>
<evidence type="ECO:0000313" key="3">
    <source>
        <dbReference type="Proteomes" id="UP001152321"/>
    </source>
</evidence>
<dbReference type="InterPro" id="IPR032676">
    <property type="entry name" value="YkuD_2"/>
</dbReference>
<protein>
    <submittedName>
        <fullName evidence="2">Murein L,D-transpeptidase catalytic domain family protein</fullName>
    </submittedName>
</protein>
<dbReference type="Pfam" id="PF13645">
    <property type="entry name" value="YkuD_2"/>
    <property type="match status" value="1"/>
</dbReference>
<proteinExistence type="predicted"/>
<name>A0ABT6DFM0_9BACT</name>
<organism evidence="2 3">
    <name type="scientific">Bdellovibrio svalbardensis</name>
    <dbReference type="NCBI Taxonomy" id="2972972"/>
    <lineage>
        <taxon>Bacteria</taxon>
        <taxon>Pseudomonadati</taxon>
        <taxon>Bdellovibrionota</taxon>
        <taxon>Bdellovibrionia</taxon>
        <taxon>Bdellovibrionales</taxon>
        <taxon>Pseudobdellovibrionaceae</taxon>
        <taxon>Bdellovibrio</taxon>
    </lineage>
</organism>
<gene>
    <name evidence="2" type="ORF">NWE73_04590</name>
</gene>
<keyword evidence="3" id="KW-1185">Reference proteome</keyword>